<evidence type="ECO:0000256" key="1">
    <source>
        <dbReference type="SAM" id="Phobius"/>
    </source>
</evidence>
<keyword evidence="1" id="KW-0812">Transmembrane</keyword>
<accession>A0A6C0IH74</accession>
<evidence type="ECO:0000313" key="2">
    <source>
        <dbReference type="EMBL" id="QHT90873.1"/>
    </source>
</evidence>
<proteinExistence type="predicted"/>
<name>A0A6C0IH74_9ZZZZ</name>
<sequence>MKYIAYYIFFSLIVLFFAYFNSLHTVESFTPKIKELYRPYVRKARVFSENFYTKQQNNISNLFRKFGII</sequence>
<protein>
    <submittedName>
        <fullName evidence="2">Uncharacterized protein</fullName>
    </submittedName>
</protein>
<reference evidence="2" key="1">
    <citation type="journal article" date="2020" name="Nature">
        <title>Giant virus diversity and host interactions through global metagenomics.</title>
        <authorList>
            <person name="Schulz F."/>
            <person name="Roux S."/>
            <person name="Paez-Espino D."/>
            <person name="Jungbluth S."/>
            <person name="Walsh D.A."/>
            <person name="Denef V.J."/>
            <person name="McMahon K.D."/>
            <person name="Konstantinidis K.T."/>
            <person name="Eloe-Fadrosh E.A."/>
            <person name="Kyrpides N.C."/>
            <person name="Woyke T."/>
        </authorList>
    </citation>
    <scope>NUCLEOTIDE SEQUENCE</scope>
    <source>
        <strain evidence="2">GVMAG-M-3300023184-72</strain>
    </source>
</reference>
<dbReference type="AlphaFoldDB" id="A0A6C0IH74"/>
<feature type="transmembrane region" description="Helical" evidence="1">
    <location>
        <begin position="6"/>
        <end position="26"/>
    </location>
</feature>
<keyword evidence="1" id="KW-1133">Transmembrane helix</keyword>
<organism evidence="2">
    <name type="scientific">viral metagenome</name>
    <dbReference type="NCBI Taxonomy" id="1070528"/>
    <lineage>
        <taxon>unclassified sequences</taxon>
        <taxon>metagenomes</taxon>
        <taxon>organismal metagenomes</taxon>
    </lineage>
</organism>
<dbReference type="EMBL" id="MN740161">
    <property type="protein sequence ID" value="QHT90873.1"/>
    <property type="molecule type" value="Genomic_DNA"/>
</dbReference>
<keyword evidence="1" id="KW-0472">Membrane</keyword>